<dbReference type="AlphaFoldDB" id="A0A4Z1F5Y2"/>
<evidence type="ECO:0000256" key="2">
    <source>
        <dbReference type="SAM" id="SignalP"/>
    </source>
</evidence>
<dbReference type="InterPro" id="IPR029476">
    <property type="entry name" value="DNase_NucA_NucB"/>
</dbReference>
<evidence type="ECO:0000313" key="4">
    <source>
        <dbReference type="EMBL" id="TGO16607.1"/>
    </source>
</evidence>
<organism evidence="4 5">
    <name type="scientific">Botrytis tulipae</name>
    <dbReference type="NCBI Taxonomy" id="87230"/>
    <lineage>
        <taxon>Eukaryota</taxon>
        <taxon>Fungi</taxon>
        <taxon>Dikarya</taxon>
        <taxon>Ascomycota</taxon>
        <taxon>Pezizomycotina</taxon>
        <taxon>Leotiomycetes</taxon>
        <taxon>Helotiales</taxon>
        <taxon>Sclerotiniaceae</taxon>
        <taxon>Botrytis</taxon>
    </lineage>
</organism>
<keyword evidence="2" id="KW-0732">Signal</keyword>
<name>A0A4Z1F5Y2_9HELO</name>
<comment type="caution">
    <text evidence="4">The sequence shown here is derived from an EMBL/GenBank/DDBJ whole genome shotgun (WGS) entry which is preliminary data.</text>
</comment>
<evidence type="ECO:0000259" key="3">
    <source>
        <dbReference type="Pfam" id="PF14040"/>
    </source>
</evidence>
<protein>
    <recommendedName>
        <fullName evidence="3">Deoxyribonuclease NucA/NucB domain-containing protein</fullName>
    </recommendedName>
</protein>
<dbReference type="EMBL" id="PQXH01000026">
    <property type="protein sequence ID" value="TGO16607.1"/>
    <property type="molecule type" value="Genomic_DNA"/>
</dbReference>
<evidence type="ECO:0000313" key="5">
    <source>
        <dbReference type="Proteomes" id="UP000297777"/>
    </source>
</evidence>
<keyword evidence="5" id="KW-1185">Reference proteome</keyword>
<dbReference type="OrthoDB" id="3259102at2759"/>
<feature type="chain" id="PRO_5021415987" description="Deoxyribonuclease NucA/NucB domain-containing protein" evidence="2">
    <location>
        <begin position="20"/>
        <end position="311"/>
    </location>
</feature>
<dbReference type="Pfam" id="PF14040">
    <property type="entry name" value="DNase_NucA_NucB"/>
    <property type="match status" value="1"/>
</dbReference>
<sequence length="311" mass="33415">MKSVSLIATFLALAAATSAIGTPDTDLKLRADPDDLMIFVCNDGLDEICTNMCYGAFCAGIGESLQYDKPDSSTKRNRRKAAGCIASGGNRCSVKKGHASGFQCDEYPFASSIPSNGATTRLNRCVPAAQNRKQGGIISAFYKSSYCTGNNGGRCTFTAKFSNSGDIGYCNSKECDADDDNEVIGPGGTANDGDSAEDGTDNDPDAGQKKKMKIKRRNGLGKRLPGAPVYRTSSGLELDIPGGAVIGQRAFVVLPRNATMWDEQAQFGNPNQMREFHGDEDEDEDEEDYDYMLANLDIREDTIVEEIVPTV</sequence>
<proteinExistence type="predicted"/>
<feature type="domain" description="Deoxyribonuclease NucA/NucB" evidence="3">
    <location>
        <begin position="52"/>
        <end position="145"/>
    </location>
</feature>
<accession>A0A4Z1F5Y2</accession>
<reference evidence="4 5" key="1">
    <citation type="submission" date="2017-12" db="EMBL/GenBank/DDBJ databases">
        <title>Comparative genomics of Botrytis spp.</title>
        <authorList>
            <person name="Valero-Jimenez C.A."/>
            <person name="Tapia P."/>
            <person name="Veloso J."/>
            <person name="Silva-Moreno E."/>
            <person name="Staats M."/>
            <person name="Valdes J.H."/>
            <person name="Van Kan J.A.L."/>
        </authorList>
    </citation>
    <scope>NUCLEOTIDE SEQUENCE [LARGE SCALE GENOMIC DNA]</scope>
    <source>
        <strain evidence="4 5">Bt9001</strain>
    </source>
</reference>
<dbReference type="Proteomes" id="UP000297777">
    <property type="component" value="Unassembled WGS sequence"/>
</dbReference>
<feature type="region of interest" description="Disordered" evidence="1">
    <location>
        <begin position="181"/>
        <end position="215"/>
    </location>
</feature>
<evidence type="ECO:0000256" key="1">
    <source>
        <dbReference type="SAM" id="MobiDB-lite"/>
    </source>
</evidence>
<feature type="signal peptide" evidence="2">
    <location>
        <begin position="1"/>
        <end position="19"/>
    </location>
</feature>
<gene>
    <name evidence="4" type="ORF">BTUL_0026g00610</name>
</gene>
<feature type="compositionally biased region" description="Acidic residues" evidence="1">
    <location>
        <begin position="194"/>
        <end position="204"/>
    </location>
</feature>